<reference evidence="2" key="1">
    <citation type="submission" date="2023-10" db="EMBL/GenBank/DDBJ databases">
        <authorList>
            <person name="Noh H."/>
        </authorList>
    </citation>
    <scope>NUCLEOTIDE SEQUENCE</scope>
    <source>
        <strain evidence="2">DUCC4014</strain>
    </source>
</reference>
<protein>
    <submittedName>
        <fullName evidence="2">Uncharacterized protein</fullName>
    </submittedName>
</protein>
<proteinExistence type="predicted"/>
<accession>A0AAF0YAE7</accession>
<organism evidence="2 3">
    <name type="scientific">Vanrija pseudolonga</name>
    <dbReference type="NCBI Taxonomy" id="143232"/>
    <lineage>
        <taxon>Eukaryota</taxon>
        <taxon>Fungi</taxon>
        <taxon>Dikarya</taxon>
        <taxon>Basidiomycota</taxon>
        <taxon>Agaricomycotina</taxon>
        <taxon>Tremellomycetes</taxon>
        <taxon>Trichosporonales</taxon>
        <taxon>Trichosporonaceae</taxon>
        <taxon>Vanrija</taxon>
    </lineage>
</organism>
<evidence type="ECO:0000313" key="2">
    <source>
        <dbReference type="EMBL" id="WOO83015.1"/>
    </source>
</evidence>
<name>A0AAF0YAE7_9TREE</name>
<gene>
    <name evidence="2" type="ORF">LOC62_04G006495</name>
</gene>
<dbReference type="AlphaFoldDB" id="A0AAF0YAE7"/>
<feature type="compositionally biased region" description="Pro residues" evidence="1">
    <location>
        <begin position="26"/>
        <end position="35"/>
    </location>
</feature>
<dbReference type="GeneID" id="87809717"/>
<dbReference type="Proteomes" id="UP000827549">
    <property type="component" value="Chromosome 4"/>
</dbReference>
<feature type="region of interest" description="Disordered" evidence="1">
    <location>
        <begin position="1"/>
        <end position="87"/>
    </location>
</feature>
<dbReference type="RefSeq" id="XP_062629047.1">
    <property type="nucleotide sequence ID" value="XM_062773063.1"/>
</dbReference>
<feature type="compositionally biased region" description="Low complexity" evidence="1">
    <location>
        <begin position="14"/>
        <end position="25"/>
    </location>
</feature>
<keyword evidence="3" id="KW-1185">Reference proteome</keyword>
<evidence type="ECO:0000313" key="3">
    <source>
        <dbReference type="Proteomes" id="UP000827549"/>
    </source>
</evidence>
<feature type="compositionally biased region" description="Pro residues" evidence="1">
    <location>
        <begin position="77"/>
        <end position="86"/>
    </location>
</feature>
<evidence type="ECO:0000256" key="1">
    <source>
        <dbReference type="SAM" id="MobiDB-lite"/>
    </source>
</evidence>
<sequence>MSTSPSSPAPTPTNPTANTMTATPRQPRPLAPPAPRDLRLPSTSGNISEEASRSPAAPPAPGTVSPSKTPTKAAPRPLAPPTPRPRAPANQVRYAAYHCDLVTQLAAAGLLGWFSPDAVGPPSGSVSDALAVLARVVAKHYPMIDWPEKICTPDGDVFFGDYMEVLDELIGTPYNMTTSTIPTGSNSEETTGPATLNSLQLHDQGVRVTRTRSETLLRYGNPSPLAPPKPRTPLQTSHTEPELRPSTPEAAPQAVIEALVNSLEAHAE</sequence>
<dbReference type="EMBL" id="CP086717">
    <property type="protein sequence ID" value="WOO83015.1"/>
    <property type="molecule type" value="Genomic_DNA"/>
</dbReference>
<feature type="region of interest" description="Disordered" evidence="1">
    <location>
        <begin position="218"/>
        <end position="253"/>
    </location>
</feature>